<proteinExistence type="predicted"/>
<keyword evidence="1" id="KW-0472">Membrane</keyword>
<reference evidence="3" key="1">
    <citation type="submission" date="2021-06" db="EMBL/GenBank/DDBJ databases">
        <title>Complete genome sequence of Nocardioides sp. G188.</title>
        <authorList>
            <person name="Im W.-T."/>
        </authorList>
    </citation>
    <scope>NUCLEOTIDE SEQUENCE</scope>
    <source>
        <strain evidence="3">G188</strain>
    </source>
</reference>
<sequence>MTRSARVAGLLLSVYLVLLLVALLAPESGRQTEAVYWLQHLLARVGVDGPQVTYDRLEVVGNALIVVPVALLGSEIRPAWSWRDWTALAFLGSLAVETVQGLLLPDRQAAFSDVVANTVGALAGALLFRLLRPMLRAKGSER</sequence>
<dbReference type="RefSeq" id="WP_216939603.1">
    <property type="nucleotide sequence ID" value="NZ_CP077062.1"/>
</dbReference>
<evidence type="ECO:0000313" key="3">
    <source>
        <dbReference type="EMBL" id="QWZ08094.1"/>
    </source>
</evidence>
<protein>
    <submittedName>
        <fullName evidence="3">VanZ family protein</fullName>
    </submittedName>
</protein>
<feature type="transmembrane region" description="Helical" evidence="1">
    <location>
        <begin position="109"/>
        <end position="131"/>
    </location>
</feature>
<dbReference type="EMBL" id="CP077062">
    <property type="protein sequence ID" value="QWZ08094.1"/>
    <property type="molecule type" value="Genomic_DNA"/>
</dbReference>
<dbReference type="InterPro" id="IPR006976">
    <property type="entry name" value="VanZ-like"/>
</dbReference>
<evidence type="ECO:0000256" key="1">
    <source>
        <dbReference type="SAM" id="Phobius"/>
    </source>
</evidence>
<dbReference type="Proteomes" id="UP000683575">
    <property type="component" value="Chromosome"/>
</dbReference>
<keyword evidence="4" id="KW-1185">Reference proteome</keyword>
<name>A0A975SZH3_9ACTN</name>
<organism evidence="3 4">
    <name type="scientific">Nocardioides panacis</name>
    <dbReference type="NCBI Taxonomy" id="2849501"/>
    <lineage>
        <taxon>Bacteria</taxon>
        <taxon>Bacillati</taxon>
        <taxon>Actinomycetota</taxon>
        <taxon>Actinomycetes</taxon>
        <taxon>Propionibacteriales</taxon>
        <taxon>Nocardioidaceae</taxon>
        <taxon>Nocardioides</taxon>
    </lineage>
</organism>
<dbReference type="KEGG" id="nps:KRR39_22600"/>
<feature type="domain" description="VanZ-like" evidence="2">
    <location>
        <begin position="15"/>
        <end position="131"/>
    </location>
</feature>
<keyword evidence="1" id="KW-1133">Transmembrane helix</keyword>
<evidence type="ECO:0000313" key="4">
    <source>
        <dbReference type="Proteomes" id="UP000683575"/>
    </source>
</evidence>
<keyword evidence="1" id="KW-0812">Transmembrane</keyword>
<dbReference type="Pfam" id="PF04892">
    <property type="entry name" value="VanZ"/>
    <property type="match status" value="1"/>
</dbReference>
<gene>
    <name evidence="3" type="ORF">KRR39_22600</name>
</gene>
<dbReference type="AlphaFoldDB" id="A0A975SZH3"/>
<accession>A0A975SZH3</accession>
<evidence type="ECO:0000259" key="2">
    <source>
        <dbReference type="Pfam" id="PF04892"/>
    </source>
</evidence>